<keyword evidence="3" id="KW-0963">Cytoplasm</keyword>
<comment type="similarity">
    <text evidence="2">Belongs to the CKAP2 family.</text>
</comment>
<keyword evidence="8" id="KW-1185">Reference proteome</keyword>
<feature type="region of interest" description="Disordered" evidence="6">
    <location>
        <begin position="404"/>
        <end position="429"/>
    </location>
</feature>
<accession>A0A6P9D985</accession>
<dbReference type="GeneID" id="117674295"/>
<evidence type="ECO:0000256" key="5">
    <source>
        <dbReference type="ARBA" id="ARBA00023212"/>
    </source>
</evidence>
<reference evidence="9" key="1">
    <citation type="submission" date="2025-08" db="UniProtKB">
        <authorList>
            <consortium name="RefSeq"/>
        </authorList>
    </citation>
    <scope>IDENTIFICATION</scope>
    <source>
        <tissue evidence="9">Blood</tissue>
    </source>
</reference>
<sequence>MEDKENANISTGIWNEGDSILENTFVSPKNLNSHVLKQIKTDTNCNSPNNKTVGDTESAAVKSKVMSFTQTFLQKANVKKQIKADVSNSVPCISDKRILGSYRGKIVSSKVNSFRKVPTNEPRNSPPTLPKSRVKSATTNTSIKDAKVTSNAGAPKALNSTPFQISTVRVSVYHPKTILNQEKQSISGGTENTGTTQKNSFSNRKSLLKTVPINNNSALRTKKPASSKTVSGSLKVPLSESHATKSIIKKAPTSVDVRRLQLAEWQASKGIKKVHNTLPANSQPKETACQQTMKEPVESFWATIVEEDEQGQLSDKVNKTLTECLDLIEKPKDELRHTFADVIKARRDPSKTDECVKEENTANPERPAETEIKEAFKEVSLNNEVEHNNEAFQEPTEICSKIKEDFPEGKKNKSKEQMQKDLKNEETATNAEKDRILEIQTPKNEKGSYLIKYNLSTTSHLESTKKRLQCDDSTIKNLKFLTPVRRSCRIHEKGDKLPSMLKDHSPCVSSLEQLGELGDEGTGFIYRPNNAL</sequence>
<name>A0A6P9D985_PANGU</name>
<dbReference type="InterPro" id="IPR029197">
    <property type="entry name" value="CKAP2_C"/>
</dbReference>
<feature type="domain" description="Cytoskeleton-associated protein 2 C-terminal" evidence="7">
    <location>
        <begin position="378"/>
        <end position="532"/>
    </location>
</feature>
<evidence type="ECO:0000256" key="1">
    <source>
        <dbReference type="ARBA" id="ARBA00004245"/>
    </source>
</evidence>
<evidence type="ECO:0000256" key="6">
    <source>
        <dbReference type="SAM" id="MobiDB-lite"/>
    </source>
</evidence>
<dbReference type="PANTHER" id="PTHR16076">
    <property type="entry name" value="CYTOSKELETON ASSOCIATED PROTEIN 2-RELATED"/>
    <property type="match status" value="1"/>
</dbReference>
<evidence type="ECO:0000256" key="2">
    <source>
        <dbReference type="ARBA" id="ARBA00009468"/>
    </source>
</evidence>
<evidence type="ECO:0000259" key="7">
    <source>
        <dbReference type="Pfam" id="PF15297"/>
    </source>
</evidence>
<dbReference type="GO" id="GO:0015630">
    <property type="term" value="C:microtubule cytoskeleton"/>
    <property type="evidence" value="ECO:0007669"/>
    <property type="project" value="TreeGrafter"/>
</dbReference>
<gene>
    <name evidence="9" type="primary">CKAP2</name>
</gene>
<keyword evidence="5" id="KW-0206">Cytoskeleton</keyword>
<dbReference type="Proteomes" id="UP001652622">
    <property type="component" value="Unplaced"/>
</dbReference>
<evidence type="ECO:0000256" key="3">
    <source>
        <dbReference type="ARBA" id="ARBA00022490"/>
    </source>
</evidence>
<dbReference type="OrthoDB" id="9945093at2759"/>
<proteinExistence type="inferred from homology"/>
<comment type="subcellular location">
    <subcellularLocation>
        <location evidence="1">Cytoplasm</location>
        <location evidence="1">Cytoskeleton</location>
    </subcellularLocation>
</comment>
<dbReference type="PANTHER" id="PTHR16076:SF8">
    <property type="entry name" value="CYTOSKELETON-ASSOCIATED PROTEIN 2"/>
    <property type="match status" value="1"/>
</dbReference>
<feature type="region of interest" description="Disordered" evidence="6">
    <location>
        <begin position="113"/>
        <end position="141"/>
    </location>
</feature>
<dbReference type="Pfam" id="PF15297">
    <property type="entry name" value="CKAP2_C"/>
    <property type="match status" value="2"/>
</dbReference>
<dbReference type="InterPro" id="IPR026165">
    <property type="entry name" value="CKAP2_fam"/>
</dbReference>
<dbReference type="CTD" id="26586"/>
<evidence type="ECO:0000313" key="9">
    <source>
        <dbReference type="RefSeq" id="XP_034288115.1"/>
    </source>
</evidence>
<protein>
    <submittedName>
        <fullName evidence="9">Cytoskeleton-associated protein 2 isoform X2</fullName>
    </submittedName>
</protein>
<evidence type="ECO:0000313" key="8">
    <source>
        <dbReference type="Proteomes" id="UP001652622"/>
    </source>
</evidence>
<keyword evidence="4" id="KW-0597">Phosphoprotein</keyword>
<evidence type="ECO:0000256" key="4">
    <source>
        <dbReference type="ARBA" id="ARBA00022553"/>
    </source>
</evidence>
<feature type="domain" description="Cytoskeleton-associated protein 2 C-terminal" evidence="7">
    <location>
        <begin position="250"/>
        <end position="348"/>
    </location>
</feature>
<organism evidence="8 9">
    <name type="scientific">Pantherophis guttatus</name>
    <name type="common">Corn snake</name>
    <name type="synonym">Elaphe guttata</name>
    <dbReference type="NCBI Taxonomy" id="94885"/>
    <lineage>
        <taxon>Eukaryota</taxon>
        <taxon>Metazoa</taxon>
        <taxon>Chordata</taxon>
        <taxon>Craniata</taxon>
        <taxon>Vertebrata</taxon>
        <taxon>Euteleostomi</taxon>
        <taxon>Lepidosauria</taxon>
        <taxon>Squamata</taxon>
        <taxon>Bifurcata</taxon>
        <taxon>Unidentata</taxon>
        <taxon>Episquamata</taxon>
        <taxon>Toxicofera</taxon>
        <taxon>Serpentes</taxon>
        <taxon>Colubroidea</taxon>
        <taxon>Colubridae</taxon>
        <taxon>Colubrinae</taxon>
        <taxon>Pantherophis</taxon>
    </lineage>
</organism>
<dbReference type="GO" id="GO:0007026">
    <property type="term" value="P:negative regulation of microtubule depolymerization"/>
    <property type="evidence" value="ECO:0007669"/>
    <property type="project" value="TreeGrafter"/>
</dbReference>
<dbReference type="RefSeq" id="XP_034288115.1">
    <property type="nucleotide sequence ID" value="XM_034432224.2"/>
</dbReference>
<dbReference type="AlphaFoldDB" id="A0A6P9D985"/>
<feature type="region of interest" description="Disordered" evidence="6">
    <location>
        <begin position="181"/>
        <end position="203"/>
    </location>
</feature>